<evidence type="ECO:0008006" key="3">
    <source>
        <dbReference type="Google" id="ProtNLM"/>
    </source>
</evidence>
<dbReference type="AlphaFoldDB" id="A0A397SAP5"/>
<evidence type="ECO:0000313" key="2">
    <source>
        <dbReference type="Proteomes" id="UP000265703"/>
    </source>
</evidence>
<comment type="caution">
    <text evidence="1">The sequence shown here is derived from an EMBL/GenBank/DDBJ whole genome shotgun (WGS) entry which is preliminary data.</text>
</comment>
<sequence length="236" mass="27758">MSPLIFRESSRLSLQHGRYKLSQRFYTQNFKKFLENISLFGPNNTFSKNMKIINQEDHQNIAKLIANRNKPAESCYLLFGPRGVGKSVLATLASESAKSEYMKYLLPTYYDYKETFHEFERLTEKRWMVNYTPLLIIDDFKVDHLDDLIKVIQHSAKVALQNGSYNVMFIIDDKKSLEFFMDDITLMEFIYLGDLNEDVALSYLYDHQVDRDFAKKIYEIFGGRISDLNQVINYLT</sequence>
<name>A0A397SAP5_9GLOM</name>
<dbReference type="Gene3D" id="3.40.50.300">
    <property type="entry name" value="P-loop containing nucleotide triphosphate hydrolases"/>
    <property type="match status" value="1"/>
</dbReference>
<gene>
    <name evidence="1" type="ORF">C1645_840763</name>
</gene>
<evidence type="ECO:0000313" key="1">
    <source>
        <dbReference type="EMBL" id="RIA79404.1"/>
    </source>
</evidence>
<proteinExistence type="predicted"/>
<reference evidence="1 2" key="1">
    <citation type="submission" date="2018-06" db="EMBL/GenBank/DDBJ databases">
        <title>Comparative genomics reveals the genomic features of Rhizophagus irregularis, R. cerebriforme, R. diaphanum and Gigaspora rosea, and their symbiotic lifestyle signature.</title>
        <authorList>
            <person name="Morin E."/>
            <person name="San Clemente H."/>
            <person name="Chen E.C.H."/>
            <person name="De La Providencia I."/>
            <person name="Hainaut M."/>
            <person name="Kuo A."/>
            <person name="Kohler A."/>
            <person name="Murat C."/>
            <person name="Tang N."/>
            <person name="Roy S."/>
            <person name="Loubradou J."/>
            <person name="Henrissat B."/>
            <person name="Grigoriev I.V."/>
            <person name="Corradi N."/>
            <person name="Roux C."/>
            <person name="Martin F.M."/>
        </authorList>
    </citation>
    <scope>NUCLEOTIDE SEQUENCE [LARGE SCALE GENOMIC DNA]</scope>
    <source>
        <strain evidence="1 2">DAOM 227022</strain>
    </source>
</reference>
<protein>
    <recommendedName>
        <fullName evidence="3">P-loop containing nucleoside triphosphate hydrolase protein</fullName>
    </recommendedName>
</protein>
<dbReference type="Proteomes" id="UP000265703">
    <property type="component" value="Unassembled WGS sequence"/>
</dbReference>
<dbReference type="InterPro" id="IPR027417">
    <property type="entry name" value="P-loop_NTPase"/>
</dbReference>
<dbReference type="OrthoDB" id="2343598at2759"/>
<accession>A0A397SAP5</accession>
<dbReference type="SUPFAM" id="SSF52540">
    <property type="entry name" value="P-loop containing nucleoside triphosphate hydrolases"/>
    <property type="match status" value="1"/>
</dbReference>
<dbReference type="EMBL" id="QKYT01001317">
    <property type="protein sequence ID" value="RIA79404.1"/>
    <property type="molecule type" value="Genomic_DNA"/>
</dbReference>
<keyword evidence="2" id="KW-1185">Reference proteome</keyword>
<organism evidence="1 2">
    <name type="scientific">Glomus cerebriforme</name>
    <dbReference type="NCBI Taxonomy" id="658196"/>
    <lineage>
        <taxon>Eukaryota</taxon>
        <taxon>Fungi</taxon>
        <taxon>Fungi incertae sedis</taxon>
        <taxon>Mucoromycota</taxon>
        <taxon>Glomeromycotina</taxon>
        <taxon>Glomeromycetes</taxon>
        <taxon>Glomerales</taxon>
        <taxon>Glomeraceae</taxon>
        <taxon>Glomus</taxon>
    </lineage>
</organism>